<keyword evidence="4" id="KW-1185">Reference proteome</keyword>
<evidence type="ECO:0000256" key="2">
    <source>
        <dbReference type="SAM" id="SignalP"/>
    </source>
</evidence>
<evidence type="ECO:0000256" key="1">
    <source>
        <dbReference type="SAM" id="MobiDB-lite"/>
    </source>
</evidence>
<dbReference type="AlphaFoldDB" id="A0A3D9SPE6"/>
<protein>
    <recommendedName>
        <fullName evidence="5">Lipoprotein</fullName>
    </recommendedName>
</protein>
<gene>
    <name evidence="3" type="ORF">DFJ69_1750</name>
</gene>
<accession>A0A3D9SPE6</accession>
<reference evidence="3 4" key="1">
    <citation type="submission" date="2018-08" db="EMBL/GenBank/DDBJ databases">
        <title>Sequencing the genomes of 1000 actinobacteria strains.</title>
        <authorList>
            <person name="Klenk H.-P."/>
        </authorList>
    </citation>
    <scope>NUCLEOTIDE SEQUENCE [LARGE SCALE GENOMIC DNA]</scope>
    <source>
        <strain evidence="3 4">DSM 43927</strain>
    </source>
</reference>
<comment type="caution">
    <text evidence="3">The sequence shown here is derived from an EMBL/GenBank/DDBJ whole genome shotgun (WGS) entry which is preliminary data.</text>
</comment>
<dbReference type="RefSeq" id="WP_211328552.1">
    <property type="nucleotide sequence ID" value="NZ_QTTT01000001.1"/>
</dbReference>
<dbReference type="Proteomes" id="UP000256661">
    <property type="component" value="Unassembled WGS sequence"/>
</dbReference>
<name>A0A3D9SPE6_9ACTN</name>
<keyword evidence="2" id="KW-0732">Signal</keyword>
<evidence type="ECO:0008006" key="5">
    <source>
        <dbReference type="Google" id="ProtNLM"/>
    </source>
</evidence>
<evidence type="ECO:0000313" key="3">
    <source>
        <dbReference type="EMBL" id="REE96320.1"/>
    </source>
</evidence>
<feature type="signal peptide" evidence="2">
    <location>
        <begin position="1"/>
        <end position="19"/>
    </location>
</feature>
<sequence>MRRCAFLLCVALVASGCSVTRTISAGAYRVAVTDGTIAELGSLGLTLHERPACHMPRTESPTVVRITCTGRTDTGRAVRVEGLVTAADTSRPDERYVITVDGAEVLRKPCLGRGCAGRRPVFDRHPHRYGDPQIHGKAGRHQG</sequence>
<organism evidence="3 4">
    <name type="scientific">Thermomonospora umbrina</name>
    <dbReference type="NCBI Taxonomy" id="111806"/>
    <lineage>
        <taxon>Bacteria</taxon>
        <taxon>Bacillati</taxon>
        <taxon>Actinomycetota</taxon>
        <taxon>Actinomycetes</taxon>
        <taxon>Streptosporangiales</taxon>
        <taxon>Thermomonosporaceae</taxon>
        <taxon>Thermomonospora</taxon>
    </lineage>
</organism>
<feature type="region of interest" description="Disordered" evidence="1">
    <location>
        <begin position="123"/>
        <end position="143"/>
    </location>
</feature>
<proteinExistence type="predicted"/>
<feature type="chain" id="PRO_5039167224" description="Lipoprotein" evidence="2">
    <location>
        <begin position="20"/>
        <end position="143"/>
    </location>
</feature>
<dbReference type="EMBL" id="QTTT01000001">
    <property type="protein sequence ID" value="REE96320.1"/>
    <property type="molecule type" value="Genomic_DNA"/>
</dbReference>
<dbReference type="PROSITE" id="PS51257">
    <property type="entry name" value="PROKAR_LIPOPROTEIN"/>
    <property type="match status" value="1"/>
</dbReference>
<evidence type="ECO:0000313" key="4">
    <source>
        <dbReference type="Proteomes" id="UP000256661"/>
    </source>
</evidence>